<dbReference type="Proteomes" id="UP000450161">
    <property type="component" value="Unassembled WGS sequence"/>
</dbReference>
<organism evidence="2 3">
    <name type="scientific">Segatella copri</name>
    <dbReference type="NCBI Taxonomy" id="165179"/>
    <lineage>
        <taxon>Bacteria</taxon>
        <taxon>Pseudomonadati</taxon>
        <taxon>Bacteroidota</taxon>
        <taxon>Bacteroidia</taxon>
        <taxon>Bacteroidales</taxon>
        <taxon>Prevotellaceae</taxon>
        <taxon>Segatella</taxon>
    </lineage>
</organism>
<name>A0A6I2TW28_9BACT</name>
<evidence type="ECO:0000256" key="1">
    <source>
        <dbReference type="SAM" id="Phobius"/>
    </source>
</evidence>
<protein>
    <submittedName>
        <fullName evidence="2">Non-structural protein NS-S</fullName>
    </submittedName>
</protein>
<evidence type="ECO:0000313" key="3">
    <source>
        <dbReference type="Proteomes" id="UP000450161"/>
    </source>
</evidence>
<feature type="transmembrane region" description="Helical" evidence="1">
    <location>
        <begin position="16"/>
        <end position="38"/>
    </location>
</feature>
<proteinExistence type="predicted"/>
<keyword evidence="1" id="KW-0472">Membrane</keyword>
<dbReference type="EMBL" id="VUNF01000018">
    <property type="protein sequence ID" value="MST78001.1"/>
    <property type="molecule type" value="Genomic_DNA"/>
</dbReference>
<keyword evidence="1" id="KW-0812">Transmembrane</keyword>
<comment type="caution">
    <text evidence="2">The sequence shown here is derived from an EMBL/GenBank/DDBJ whole genome shotgun (WGS) entry which is preliminary data.</text>
</comment>
<keyword evidence="1" id="KW-1133">Transmembrane helix</keyword>
<sequence length="45" mass="5221">MEHQRSRHGCAGWDRLGIAVYSLQLIVYSLRLISWLFADNLQISC</sequence>
<gene>
    <name evidence="2" type="ORF">FYJ72_09990</name>
</gene>
<reference evidence="2 3" key="1">
    <citation type="submission" date="2019-08" db="EMBL/GenBank/DDBJ databases">
        <title>In-depth cultivation of the pig gut microbiome towards novel bacterial diversity and tailored functional studies.</title>
        <authorList>
            <person name="Wylensek D."/>
            <person name="Hitch T.C.A."/>
            <person name="Clavel T."/>
        </authorList>
    </citation>
    <scope>NUCLEOTIDE SEQUENCE [LARGE SCALE GENOMIC DNA]</scope>
    <source>
        <strain evidence="2 3">LKV-178-WT-2C</strain>
    </source>
</reference>
<accession>A0A6I2TW28</accession>
<dbReference type="AlphaFoldDB" id="A0A6I2TW28"/>
<evidence type="ECO:0000313" key="2">
    <source>
        <dbReference type="EMBL" id="MST78001.1"/>
    </source>
</evidence>